<gene>
    <name evidence="2" type="ORF">QOZ98_000071</name>
</gene>
<sequence length="45" mass="5049">MKFLTQVLKDGLAKAGAAILSSVIFIELCTVLFIHHLHIRFDPLK</sequence>
<evidence type="ECO:0000313" key="3">
    <source>
        <dbReference type="Proteomes" id="UP001241988"/>
    </source>
</evidence>
<accession>A0ABU0GPG6</accession>
<feature type="transmembrane region" description="Helical" evidence="1">
    <location>
        <begin position="12"/>
        <end position="35"/>
    </location>
</feature>
<name>A0ABU0GPG6_9BACL</name>
<protein>
    <submittedName>
        <fullName evidence="2">Uncharacterized protein</fullName>
    </submittedName>
</protein>
<keyword evidence="1" id="KW-1133">Transmembrane helix</keyword>
<comment type="caution">
    <text evidence="2">The sequence shown here is derived from an EMBL/GenBank/DDBJ whole genome shotgun (WGS) entry which is preliminary data.</text>
</comment>
<evidence type="ECO:0000256" key="1">
    <source>
        <dbReference type="SAM" id="Phobius"/>
    </source>
</evidence>
<reference evidence="2 3" key="1">
    <citation type="submission" date="2023-07" db="EMBL/GenBank/DDBJ databases">
        <title>Genomic Encyclopedia of Type Strains, Phase IV (KMG-IV): sequencing the most valuable type-strain genomes for metagenomic binning, comparative biology and taxonomic classification.</title>
        <authorList>
            <person name="Goeker M."/>
        </authorList>
    </citation>
    <scope>NUCLEOTIDE SEQUENCE [LARGE SCALE GENOMIC DNA]</scope>
    <source>
        <strain evidence="2 3">DSM 16419</strain>
    </source>
</reference>
<dbReference type="EMBL" id="JAUSWB010000001">
    <property type="protein sequence ID" value="MDQ0427246.1"/>
    <property type="molecule type" value="Genomic_DNA"/>
</dbReference>
<proteinExistence type="predicted"/>
<keyword evidence="3" id="KW-1185">Reference proteome</keyword>
<keyword evidence="1" id="KW-0472">Membrane</keyword>
<dbReference type="Proteomes" id="UP001241988">
    <property type="component" value="Unassembled WGS sequence"/>
</dbReference>
<evidence type="ECO:0000313" key="2">
    <source>
        <dbReference type="EMBL" id="MDQ0427246.1"/>
    </source>
</evidence>
<keyword evidence="1" id="KW-0812">Transmembrane</keyword>
<organism evidence="2 3">
    <name type="scientific">Planomicrobium stackebrandtii</name>
    <dbReference type="NCBI Taxonomy" id="253160"/>
    <lineage>
        <taxon>Bacteria</taxon>
        <taxon>Bacillati</taxon>
        <taxon>Bacillota</taxon>
        <taxon>Bacilli</taxon>
        <taxon>Bacillales</taxon>
        <taxon>Caryophanaceae</taxon>
        <taxon>Planomicrobium</taxon>
    </lineage>
</organism>